<reference evidence="10 12" key="2">
    <citation type="submission" date="2019-04" db="EMBL/GenBank/DDBJ databases">
        <title>Draft genome sequence data and analysis of a Fermenting Bacterium, Geotoga petraea strain HO-Geo1, isolated from heavy-oil petroleum reservoir in Russia.</title>
        <authorList>
            <person name="Grouzdev D.S."/>
            <person name="Semenova E.M."/>
            <person name="Sokolova D.S."/>
            <person name="Tourova T.P."/>
            <person name="Poltaraus A.B."/>
            <person name="Nazina T.N."/>
        </authorList>
    </citation>
    <scope>NUCLEOTIDE SEQUENCE [LARGE SCALE GENOMIC DNA]</scope>
    <source>
        <strain evidence="10 12">HO-Geo1</strain>
    </source>
</reference>
<name>A0A1G6QPF1_9BACT</name>
<feature type="transmembrane region" description="Helical" evidence="7">
    <location>
        <begin position="108"/>
        <end position="130"/>
    </location>
</feature>
<sequence>MKISTRKKTNLIVSEILLIVIAIVVMLPIILSFSMSFMTQSEVFSYPPKLFPSSINFDNYVTALKRVKLDRLLLNSALIGLGITVGKLITGTLAGYAFANFEFKGKKILFGVLFITLFLPAETVMILPLFMLMRDFGWVNTYWALIIPFTASATNAFLFRQHFMTIPKELEDASKIDGATPLQYFFKVLIPLSKPMLGGAALINFVYAWNMYLWPLIVTMDDRMKTVQIGVKMLMDSEGLNNWGVIMAGTNLALIPTLIIFFLIQNLFVKSLVGSGIKG</sequence>
<organism evidence="9 11">
    <name type="scientific">Geotoga petraea</name>
    <dbReference type="NCBI Taxonomy" id="28234"/>
    <lineage>
        <taxon>Bacteria</taxon>
        <taxon>Thermotogati</taxon>
        <taxon>Thermotogota</taxon>
        <taxon>Thermotogae</taxon>
        <taxon>Petrotogales</taxon>
        <taxon>Petrotogaceae</taxon>
        <taxon>Geotoga</taxon>
    </lineage>
</organism>
<dbReference type="CDD" id="cd06261">
    <property type="entry name" value="TM_PBP2"/>
    <property type="match status" value="1"/>
</dbReference>
<dbReference type="Proteomes" id="UP000297288">
    <property type="component" value="Unassembled WGS sequence"/>
</dbReference>
<reference evidence="9 11" key="1">
    <citation type="submission" date="2016-10" db="EMBL/GenBank/DDBJ databases">
        <authorList>
            <person name="de Groot N.N."/>
        </authorList>
    </citation>
    <scope>NUCLEOTIDE SEQUENCE [LARGE SCALE GENOMIC DNA]</scope>
    <source>
        <strain evidence="9 11">WG14</strain>
    </source>
</reference>
<gene>
    <name evidence="10" type="ORF">E4650_00170</name>
    <name evidence="9" type="ORF">SAMN04488588_2140</name>
</gene>
<feature type="transmembrane region" description="Helical" evidence="7">
    <location>
        <begin position="72"/>
        <end position="96"/>
    </location>
</feature>
<dbReference type="GO" id="GO:0005886">
    <property type="term" value="C:plasma membrane"/>
    <property type="evidence" value="ECO:0007669"/>
    <property type="project" value="UniProtKB-SubCell"/>
</dbReference>
<evidence type="ECO:0000256" key="3">
    <source>
        <dbReference type="ARBA" id="ARBA00022475"/>
    </source>
</evidence>
<proteinExistence type="inferred from homology"/>
<keyword evidence="3" id="KW-1003">Cell membrane</keyword>
<evidence type="ECO:0000256" key="1">
    <source>
        <dbReference type="ARBA" id="ARBA00004651"/>
    </source>
</evidence>
<evidence type="ECO:0000256" key="5">
    <source>
        <dbReference type="ARBA" id="ARBA00022989"/>
    </source>
</evidence>
<evidence type="ECO:0000256" key="6">
    <source>
        <dbReference type="ARBA" id="ARBA00023136"/>
    </source>
</evidence>
<dbReference type="RefSeq" id="WP_091405850.1">
    <property type="nucleotide sequence ID" value="NZ_FMYV01000015.1"/>
</dbReference>
<evidence type="ECO:0000313" key="12">
    <source>
        <dbReference type="Proteomes" id="UP000297288"/>
    </source>
</evidence>
<feature type="transmembrane region" description="Helical" evidence="7">
    <location>
        <begin position="12"/>
        <end position="38"/>
    </location>
</feature>
<feature type="transmembrane region" description="Helical" evidence="7">
    <location>
        <begin position="142"/>
        <end position="159"/>
    </location>
</feature>
<keyword evidence="4 7" id="KW-0812">Transmembrane</keyword>
<dbReference type="PANTHER" id="PTHR43744:SF8">
    <property type="entry name" value="SN-GLYCEROL-3-PHOSPHATE TRANSPORT SYSTEM PERMEASE PROTEIN UGPE"/>
    <property type="match status" value="1"/>
</dbReference>
<dbReference type="STRING" id="28234.SAMN04488588_2140"/>
<dbReference type="Pfam" id="PF00528">
    <property type="entry name" value="BPD_transp_1"/>
    <property type="match status" value="1"/>
</dbReference>
<comment type="subcellular location">
    <subcellularLocation>
        <location evidence="1 7">Cell membrane</location>
        <topology evidence="1 7">Multi-pass membrane protein</topology>
    </subcellularLocation>
</comment>
<dbReference type="EMBL" id="SRME01000001">
    <property type="protein sequence ID" value="TGG88656.1"/>
    <property type="molecule type" value="Genomic_DNA"/>
</dbReference>
<dbReference type="OrthoDB" id="9787837at2"/>
<dbReference type="InterPro" id="IPR000515">
    <property type="entry name" value="MetI-like"/>
</dbReference>
<dbReference type="Gene3D" id="1.10.3720.10">
    <property type="entry name" value="MetI-like"/>
    <property type="match status" value="1"/>
</dbReference>
<dbReference type="InterPro" id="IPR035906">
    <property type="entry name" value="MetI-like_sf"/>
</dbReference>
<dbReference type="EMBL" id="FMYV01000015">
    <property type="protein sequence ID" value="SDC94282.1"/>
    <property type="molecule type" value="Genomic_DNA"/>
</dbReference>
<feature type="transmembrane region" description="Helical" evidence="7">
    <location>
        <begin position="243"/>
        <end position="264"/>
    </location>
</feature>
<evidence type="ECO:0000313" key="11">
    <source>
        <dbReference type="Proteomes" id="UP000199322"/>
    </source>
</evidence>
<dbReference type="PROSITE" id="PS50928">
    <property type="entry name" value="ABC_TM1"/>
    <property type="match status" value="1"/>
</dbReference>
<dbReference type="Proteomes" id="UP000199322">
    <property type="component" value="Unassembled WGS sequence"/>
</dbReference>
<evidence type="ECO:0000256" key="4">
    <source>
        <dbReference type="ARBA" id="ARBA00022692"/>
    </source>
</evidence>
<evidence type="ECO:0000256" key="2">
    <source>
        <dbReference type="ARBA" id="ARBA00022448"/>
    </source>
</evidence>
<dbReference type="PANTHER" id="PTHR43744">
    <property type="entry name" value="ABC TRANSPORTER PERMEASE PROTEIN MG189-RELATED-RELATED"/>
    <property type="match status" value="1"/>
</dbReference>
<dbReference type="GO" id="GO:0055085">
    <property type="term" value="P:transmembrane transport"/>
    <property type="evidence" value="ECO:0007669"/>
    <property type="project" value="InterPro"/>
</dbReference>
<dbReference type="SUPFAM" id="SSF161098">
    <property type="entry name" value="MetI-like"/>
    <property type="match status" value="1"/>
</dbReference>
<evidence type="ECO:0000259" key="8">
    <source>
        <dbReference type="PROSITE" id="PS50928"/>
    </source>
</evidence>
<evidence type="ECO:0000313" key="9">
    <source>
        <dbReference type="EMBL" id="SDC94282.1"/>
    </source>
</evidence>
<keyword evidence="5 7" id="KW-1133">Transmembrane helix</keyword>
<keyword evidence="11" id="KW-1185">Reference proteome</keyword>
<keyword evidence="6 7" id="KW-0472">Membrane</keyword>
<accession>A0A1G6QPF1</accession>
<feature type="transmembrane region" description="Helical" evidence="7">
    <location>
        <begin position="196"/>
        <end position="217"/>
    </location>
</feature>
<evidence type="ECO:0000313" key="10">
    <source>
        <dbReference type="EMBL" id="TGG88656.1"/>
    </source>
</evidence>
<comment type="similarity">
    <text evidence="7">Belongs to the binding-protein-dependent transport system permease family.</text>
</comment>
<keyword evidence="2 7" id="KW-0813">Transport</keyword>
<evidence type="ECO:0000256" key="7">
    <source>
        <dbReference type="RuleBase" id="RU363032"/>
    </source>
</evidence>
<dbReference type="AlphaFoldDB" id="A0A1G6QPF1"/>
<feature type="domain" description="ABC transmembrane type-1" evidence="8">
    <location>
        <begin position="73"/>
        <end position="264"/>
    </location>
</feature>
<protein>
    <submittedName>
        <fullName evidence="9">Carbohydrate ABC transporter membrane protein 2, CUT1 family</fullName>
    </submittedName>
    <submittedName>
        <fullName evidence="10">Carbohydrate ABC transporter permease</fullName>
    </submittedName>
</protein>